<dbReference type="Gene3D" id="2.60.40.10">
    <property type="entry name" value="Immunoglobulins"/>
    <property type="match status" value="1"/>
</dbReference>
<sequence>MTDDFDAYRDTVLDAARTGGNVPPTDLFVRYHLDPRAVGDPAEFTRRVDLVVKYWRKLKLQKKYLALATALLAADTDLRRKGLMNLEAFTKRRDESRGDARGRLDEEIVVIAAARPCVTQAGLRRLIASMDNVFSAQEVQEALARSGVRVIDPPWELPAGHPIPAVRSLRAPLTALGFQLSPEALFGTEAVRKGFVLRKGFRLADGRTLTADVLEKARVEQARSKQDERKTAMDNVLAILLNAATQAANLEELLLWEMREQLRPAIEAGESDKLVALVATRLGLDSEEAIELAVTLAGQSGETRRGGDATLQIAEALRAGELMEARRLLDGVPPGECAELRTQLDETLRRVADHVARAEKALREGDSEEAAGLFAAAAELARDDDALTARVSDIPPPPVPEVSAGIDSARVVVRWAPSQARTAGVRYRLVRSAGTPAVTSSAGETVTETQGNEASDDLPSPAVPLHYTVFASRGEAWSVGTSAPALEVVPKVADVVMRTDEGSVSGSWRAHPAATEVVVIRTAGGEGTERRIPVTASTFTDSDVISGETYAYEFRAAYLSQDGERRLSEPVVVTARPDARPDAVTDLAHEVREERGDAVLVVAWRPPRAGVVELRTSASAPPWPAGTLVTKAEAQGFGQPVSGAAAPGDDGRVRVALPVRSGRVTVTAVTVSGDHAAIGGTVTQSLVAAVTGLRIERFEDVVRVRWAWPRGATAVLVRWWPAAEGDAPIHVEEQEISGRVHTDSGGAELRTGPDSVTVSVQAVARDRDGESVSAAVRAAVPGRPVAVGYSIRQAGLPGRRRLDLTLTSDRACRAPGIVVVHRADGVLPLRADRGRVIATLPPCNLTAGVPVTVTLPERVTPLSGLACFADPASTTADEVTLVPRTVR</sequence>
<dbReference type="Proteomes" id="UP000605568">
    <property type="component" value="Unassembled WGS sequence"/>
</dbReference>
<protein>
    <recommendedName>
        <fullName evidence="2">SaeA second Fn3-like domain-containing protein</fullName>
    </recommendedName>
</protein>
<dbReference type="InterPro" id="IPR058692">
    <property type="entry name" value="Fn3_SaeA_2nd"/>
</dbReference>
<comment type="caution">
    <text evidence="3">The sequence shown here is derived from an EMBL/GenBank/DDBJ whole genome shotgun (WGS) entry which is preliminary data.</text>
</comment>
<dbReference type="Pfam" id="PF25833">
    <property type="entry name" value="Fn3_SaeA_3rd"/>
    <property type="match status" value="1"/>
</dbReference>
<organism evidence="3 4">
    <name type="scientific">Lentzea cavernae</name>
    <dbReference type="NCBI Taxonomy" id="2020703"/>
    <lineage>
        <taxon>Bacteria</taxon>
        <taxon>Bacillati</taxon>
        <taxon>Actinomycetota</taxon>
        <taxon>Actinomycetes</taxon>
        <taxon>Pseudonocardiales</taxon>
        <taxon>Pseudonocardiaceae</taxon>
        <taxon>Lentzea</taxon>
    </lineage>
</organism>
<proteinExistence type="predicted"/>
<accession>A0ABQ3MQ34</accession>
<evidence type="ECO:0000259" key="2">
    <source>
        <dbReference type="Pfam" id="PF25833"/>
    </source>
</evidence>
<evidence type="ECO:0000256" key="1">
    <source>
        <dbReference type="SAM" id="MobiDB-lite"/>
    </source>
</evidence>
<feature type="domain" description="SaeA second Fn3-like" evidence="2">
    <location>
        <begin position="492"/>
        <end position="575"/>
    </location>
</feature>
<name>A0ABQ3MQ34_9PSEU</name>
<dbReference type="RefSeq" id="WP_191304310.1">
    <property type="nucleotide sequence ID" value="NZ_BNAR01000018.1"/>
</dbReference>
<reference evidence="4" key="1">
    <citation type="journal article" date="2019" name="Int. J. Syst. Evol. Microbiol.">
        <title>The Global Catalogue of Microorganisms (GCM) 10K type strain sequencing project: providing services to taxonomists for standard genome sequencing and annotation.</title>
        <authorList>
            <consortium name="The Broad Institute Genomics Platform"/>
            <consortium name="The Broad Institute Genome Sequencing Center for Infectious Disease"/>
            <person name="Wu L."/>
            <person name="Ma J."/>
        </authorList>
    </citation>
    <scope>NUCLEOTIDE SEQUENCE [LARGE SCALE GENOMIC DNA]</scope>
    <source>
        <strain evidence="4">CGMCC 4.7367</strain>
    </source>
</reference>
<feature type="region of interest" description="Disordered" evidence="1">
    <location>
        <begin position="434"/>
        <end position="459"/>
    </location>
</feature>
<evidence type="ECO:0000313" key="4">
    <source>
        <dbReference type="Proteomes" id="UP000605568"/>
    </source>
</evidence>
<dbReference type="EMBL" id="BNAR01000018">
    <property type="protein sequence ID" value="GHH57341.1"/>
    <property type="molecule type" value="Genomic_DNA"/>
</dbReference>
<dbReference type="InterPro" id="IPR013783">
    <property type="entry name" value="Ig-like_fold"/>
</dbReference>
<feature type="compositionally biased region" description="Polar residues" evidence="1">
    <location>
        <begin position="437"/>
        <end position="453"/>
    </location>
</feature>
<gene>
    <name evidence="3" type="ORF">GCM10017774_76670</name>
</gene>
<keyword evidence="4" id="KW-1185">Reference proteome</keyword>
<evidence type="ECO:0000313" key="3">
    <source>
        <dbReference type="EMBL" id="GHH57341.1"/>
    </source>
</evidence>